<evidence type="ECO:0000313" key="5">
    <source>
        <dbReference type="Proteomes" id="UP001219525"/>
    </source>
</evidence>
<dbReference type="Gene3D" id="3.40.50.300">
    <property type="entry name" value="P-loop containing nucleotide triphosphate hydrolases"/>
    <property type="match status" value="1"/>
</dbReference>
<dbReference type="EMBL" id="JARJCW010000017">
    <property type="protein sequence ID" value="KAJ7215390.1"/>
    <property type="molecule type" value="Genomic_DNA"/>
</dbReference>
<accession>A0AAD6VJZ0</accession>
<reference evidence="4" key="1">
    <citation type="submission" date="2023-03" db="EMBL/GenBank/DDBJ databases">
        <title>Massive genome expansion in bonnet fungi (Mycena s.s.) driven by repeated elements and novel gene families across ecological guilds.</title>
        <authorList>
            <consortium name="Lawrence Berkeley National Laboratory"/>
            <person name="Harder C.B."/>
            <person name="Miyauchi S."/>
            <person name="Viragh M."/>
            <person name="Kuo A."/>
            <person name="Thoen E."/>
            <person name="Andreopoulos B."/>
            <person name="Lu D."/>
            <person name="Skrede I."/>
            <person name="Drula E."/>
            <person name="Henrissat B."/>
            <person name="Morin E."/>
            <person name="Kohler A."/>
            <person name="Barry K."/>
            <person name="LaButti K."/>
            <person name="Morin E."/>
            <person name="Salamov A."/>
            <person name="Lipzen A."/>
            <person name="Mereny Z."/>
            <person name="Hegedus B."/>
            <person name="Baldrian P."/>
            <person name="Stursova M."/>
            <person name="Weitz H."/>
            <person name="Taylor A."/>
            <person name="Grigoriev I.V."/>
            <person name="Nagy L.G."/>
            <person name="Martin F."/>
            <person name="Kauserud H."/>
        </authorList>
    </citation>
    <scope>NUCLEOTIDE SEQUENCE</scope>
    <source>
        <strain evidence="4">9144</strain>
    </source>
</reference>
<name>A0AAD6VJZ0_9AGAR</name>
<proteinExistence type="predicted"/>
<feature type="region of interest" description="Disordered" evidence="2">
    <location>
        <begin position="166"/>
        <end position="193"/>
    </location>
</feature>
<feature type="compositionally biased region" description="Basic and acidic residues" evidence="2">
    <location>
        <begin position="168"/>
        <end position="182"/>
    </location>
</feature>
<dbReference type="AlphaFoldDB" id="A0AAD6VJZ0"/>
<comment type="caution">
    <text evidence="4">The sequence shown here is derived from an EMBL/GenBank/DDBJ whole genome shotgun (WGS) entry which is preliminary data.</text>
</comment>
<evidence type="ECO:0000256" key="2">
    <source>
        <dbReference type="SAM" id="MobiDB-lite"/>
    </source>
</evidence>
<evidence type="ECO:0000259" key="3">
    <source>
        <dbReference type="Pfam" id="PF24883"/>
    </source>
</evidence>
<feature type="domain" description="Nephrocystin 3-like N-terminal" evidence="3">
    <location>
        <begin position="326"/>
        <end position="473"/>
    </location>
</feature>
<evidence type="ECO:0000313" key="4">
    <source>
        <dbReference type="EMBL" id="KAJ7215390.1"/>
    </source>
</evidence>
<dbReference type="Proteomes" id="UP001219525">
    <property type="component" value="Unassembled WGS sequence"/>
</dbReference>
<dbReference type="Pfam" id="PF24883">
    <property type="entry name" value="NPHP3_N"/>
    <property type="match status" value="1"/>
</dbReference>
<protein>
    <recommendedName>
        <fullName evidence="3">Nephrocystin 3-like N-terminal domain-containing protein</fullName>
    </recommendedName>
</protein>
<dbReference type="SUPFAM" id="SSF52540">
    <property type="entry name" value="P-loop containing nucleoside triphosphate hydrolases"/>
    <property type="match status" value="1"/>
</dbReference>
<dbReference type="InterPro" id="IPR027417">
    <property type="entry name" value="P-loop_NTPase"/>
</dbReference>
<keyword evidence="1" id="KW-0677">Repeat</keyword>
<gene>
    <name evidence="4" type="ORF">GGX14DRAFT_442873</name>
</gene>
<evidence type="ECO:0000256" key="1">
    <source>
        <dbReference type="ARBA" id="ARBA00022737"/>
    </source>
</evidence>
<feature type="region of interest" description="Disordered" evidence="2">
    <location>
        <begin position="97"/>
        <end position="125"/>
    </location>
</feature>
<sequence length="1009" mass="113300">MAFSNGSGFVFHGGSFYNAGGDVIVQDSQQLMIGAGELSGSRALDDGSTGNEPLAMDWPGWTEGASSSEQIHGDRTWAQAKRFSPYDIGSRTRLGRLQLSSQRNSYPPDDPIAASTSASHPHVESGQYLEAVPGEILASGELSRYPSELPSAAAASSTSMFAPATVRLSDDSEPSSRHHSDITHTTQFPPDISRQQHLVNPTTHTQNYALPHLGDDAAVFSPTARWQNGCPHYQQPMAFHNGTFVAGNVNNTVRNGESGLNILDRISALEASHDPADSLAQPRCHPDTRINMQEILSKWCMDSEWLDEKPEENSHESIDELGTHSDDVEPSILWVHGPAGAGKSAIMTTLAHRLENENRLGGAFFFKRGHPTRGNAKVLFGTISLQLAVNSPQLKFRISQAVEKNPTLVRRSMGIQLRELILRPCTGLQSLPWTIIIDGLDECEGHEVQQEIIRLIGDTSHQKITLRFIIASRPEAHIREVWNALSLPCRYREFNVERCFDDVRTYLVAEFARIHREHSTMATVPTPWPSSQEIDRLVSNSSGYFIYARTVVKFVDDKNFRPIQRLKDIENLTGTGSQTAFDALDELYTQILSVVPQHHHLVPILRVLDIFGGVLTLSQMDTLLGSEPGDAALSLRGLYSVLTFHYDRPRFSHTSFSDFLRDPSRAGAFYTDEPARLTELARSVLAELSYTYEDSVKNRDRGLFGLWRNGDPLGALLIRTGSSNELLPLLRAVNLDLFEPGVDESVLLWLKTIQPSPEDLLRVWHDYSYARELDVFLQEDPDRPLPVPWGLISGQVMCQVAHVPLLLHIAGAMLWAGYINLIALRHLLNVSWDEVLTALCRLRPIMWGAEIDIHSMGHLPAMIIREWTASHQGTVRANICSRLAHGCIRVRKLIDSGDLPELGLWEFVIPWGLLIRASPTCAELLRGVQEFVLPIILDNRGSIQQERECYDVIMWLKVCKGFPEPPVDEINRWHDLFWNERRAASEHPEYNLPNNYEERWQEWDQKYPE</sequence>
<keyword evidence="5" id="KW-1185">Reference proteome</keyword>
<dbReference type="InterPro" id="IPR056884">
    <property type="entry name" value="NPHP3-like_N"/>
</dbReference>
<dbReference type="PANTHER" id="PTHR10039:SF17">
    <property type="entry name" value="FUNGAL STAND N-TERMINAL GOODBYE DOMAIN-CONTAINING PROTEIN-RELATED"/>
    <property type="match status" value="1"/>
</dbReference>
<organism evidence="4 5">
    <name type="scientific">Mycena pura</name>
    <dbReference type="NCBI Taxonomy" id="153505"/>
    <lineage>
        <taxon>Eukaryota</taxon>
        <taxon>Fungi</taxon>
        <taxon>Dikarya</taxon>
        <taxon>Basidiomycota</taxon>
        <taxon>Agaricomycotina</taxon>
        <taxon>Agaricomycetes</taxon>
        <taxon>Agaricomycetidae</taxon>
        <taxon>Agaricales</taxon>
        <taxon>Marasmiineae</taxon>
        <taxon>Mycenaceae</taxon>
        <taxon>Mycena</taxon>
    </lineage>
</organism>
<feature type="compositionally biased region" description="Polar residues" evidence="2">
    <location>
        <begin position="183"/>
        <end position="193"/>
    </location>
</feature>
<dbReference type="PANTHER" id="PTHR10039">
    <property type="entry name" value="AMELOGENIN"/>
    <property type="match status" value="1"/>
</dbReference>